<dbReference type="PANTHER" id="PTHR43480">
    <property type="entry name" value="ACYL-[ACYL-CARRIER-PROTEIN]--UDP-N-ACETYLGLUCOSAMINE O-ACYLTRANSFERASE"/>
    <property type="match status" value="1"/>
</dbReference>
<dbReference type="EC" id="2.3.1.129" evidence="6"/>
<comment type="pathway">
    <text evidence="6">Glycolipid biosynthesis; lipid IV(A) biosynthesis; lipid IV(A) from (3R)-3-hydroxytetradecanoyl-[acyl-carrier-protein] and UDP-N-acetyl-alpha-D-glucosamine: step 1/6.</text>
</comment>
<dbReference type="OrthoDB" id="9807278at2"/>
<keyword evidence="3 6" id="KW-0808">Transferase</keyword>
<dbReference type="UniPathway" id="UPA00359">
    <property type="reaction ID" value="UER00477"/>
</dbReference>
<gene>
    <name evidence="6 9" type="primary">lpxA</name>
    <name evidence="8" type="ORF">BV133_2282</name>
    <name evidence="9" type="ORF">BVIRIDIS_18720</name>
</gene>
<keyword evidence="6" id="KW-0963">Cytoplasm</keyword>
<keyword evidence="6" id="KW-0677">Repeat</keyword>
<keyword evidence="1 6" id="KW-0444">Lipid biosynthesis</keyword>
<dbReference type="NCBIfam" id="TIGR01852">
    <property type="entry name" value="lipid_A_lpxA"/>
    <property type="match status" value="1"/>
</dbReference>
<dbReference type="HAMAP" id="MF_00387">
    <property type="entry name" value="LpxA"/>
    <property type="match status" value="1"/>
</dbReference>
<reference evidence="10" key="3">
    <citation type="journal article" date="2016" name="Genome Announc.">
        <title>Revised genome sequence of the purple photosynthetic bacterium Blastochloris viridis.</title>
        <authorList>
            <person name="Liu L.N."/>
            <person name="Faulkner M."/>
            <person name="Liu X."/>
            <person name="Huang F."/>
            <person name="Darby A.C."/>
            <person name="Hall N."/>
        </authorList>
    </citation>
    <scope>NUCLEOTIDE SEQUENCE [LARGE SCALE GENOMIC DNA]</scope>
    <source>
        <strain evidence="10">ATCC 19567 / DSM 133 / F</strain>
    </source>
</reference>
<evidence type="ECO:0000313" key="8">
    <source>
        <dbReference type="EMBL" id="BAR99875.1"/>
    </source>
</evidence>
<evidence type="ECO:0000256" key="2">
    <source>
        <dbReference type="ARBA" id="ARBA00022556"/>
    </source>
</evidence>
<evidence type="ECO:0000313" key="9">
    <source>
        <dbReference type="EMBL" id="CUU42857.1"/>
    </source>
</evidence>
<dbReference type="Proteomes" id="UP000065734">
    <property type="component" value="Chromosome I"/>
</dbReference>
<dbReference type="GO" id="GO:0009245">
    <property type="term" value="P:lipid A biosynthetic process"/>
    <property type="evidence" value="ECO:0007669"/>
    <property type="project" value="UniProtKB-UniRule"/>
</dbReference>
<dbReference type="GO" id="GO:0005737">
    <property type="term" value="C:cytoplasm"/>
    <property type="evidence" value="ECO:0007669"/>
    <property type="project" value="UniProtKB-SubCell"/>
</dbReference>
<dbReference type="STRING" id="1079.BVIR_2426"/>
<dbReference type="InterPro" id="IPR011004">
    <property type="entry name" value="Trimer_LpxA-like_sf"/>
</dbReference>
<comment type="subcellular location">
    <subcellularLocation>
        <location evidence="6">Cytoplasm</location>
    </subcellularLocation>
</comment>
<comment type="similarity">
    <text evidence="6">Belongs to the transferase hexapeptide repeat family. LpxA subfamily.</text>
</comment>
<comment type="function">
    <text evidence="6">Involved in the biosynthesis of lipid A, a phosphorylated glycolipid that anchors the lipopolysaccharide to the outer membrane of the cell.</text>
</comment>
<dbReference type="GO" id="GO:0008780">
    <property type="term" value="F:acyl-[acyl-carrier-protein]-UDP-N-acetylglucosamine O-acyltransferase activity"/>
    <property type="evidence" value="ECO:0007669"/>
    <property type="project" value="UniProtKB-UniRule"/>
</dbReference>
<dbReference type="GO" id="GO:0016020">
    <property type="term" value="C:membrane"/>
    <property type="evidence" value="ECO:0007669"/>
    <property type="project" value="GOC"/>
</dbReference>
<dbReference type="PANTHER" id="PTHR43480:SF1">
    <property type="entry name" value="ACYL-[ACYL-CARRIER-PROTEIN]--UDP-N-ACETYLGLUCOSAMINE O-ACYLTRANSFERASE, MITOCHONDRIAL-RELATED"/>
    <property type="match status" value="1"/>
</dbReference>
<dbReference type="InterPro" id="IPR010137">
    <property type="entry name" value="Lipid_A_LpxA"/>
</dbReference>
<evidence type="ECO:0000256" key="1">
    <source>
        <dbReference type="ARBA" id="ARBA00022516"/>
    </source>
</evidence>
<dbReference type="InterPro" id="IPR029098">
    <property type="entry name" value="Acetyltransf_C"/>
</dbReference>
<keyword evidence="5 6" id="KW-0012">Acyltransferase</keyword>
<feature type="domain" description="UDP N-acetylglucosamine O-acyltransferase C-terminal" evidence="7">
    <location>
        <begin position="176"/>
        <end position="256"/>
    </location>
</feature>
<dbReference type="SUPFAM" id="SSF51161">
    <property type="entry name" value="Trimeric LpxA-like enzymes"/>
    <property type="match status" value="1"/>
</dbReference>
<proteinExistence type="inferred from homology"/>
<protein>
    <recommendedName>
        <fullName evidence="6">Acyl-[acyl-carrier-protein]--UDP-N-acetylglucosamine O-acyltransferase</fullName>
        <shortName evidence="6">UDP-N-acetylglucosamine acyltransferase</shortName>
        <ecNumber evidence="6">2.3.1.129</ecNumber>
    </recommendedName>
</protein>
<evidence type="ECO:0000259" key="7">
    <source>
        <dbReference type="Pfam" id="PF13720"/>
    </source>
</evidence>
<evidence type="ECO:0000256" key="6">
    <source>
        <dbReference type="HAMAP-Rule" id="MF_00387"/>
    </source>
</evidence>
<dbReference type="NCBIfam" id="NF003657">
    <property type="entry name" value="PRK05289.1"/>
    <property type="match status" value="1"/>
</dbReference>
<evidence type="ECO:0000256" key="5">
    <source>
        <dbReference type="ARBA" id="ARBA00023315"/>
    </source>
</evidence>
<keyword evidence="2 6" id="KW-0441">Lipid A biosynthesis</keyword>
<name>A0A0H5BCE9_BLAVI</name>
<dbReference type="Pfam" id="PF13720">
    <property type="entry name" value="Acetyltransf_11"/>
    <property type="match status" value="1"/>
</dbReference>
<dbReference type="PIRSF" id="PIRSF000456">
    <property type="entry name" value="UDP-GlcNAc_acltr"/>
    <property type="match status" value="1"/>
</dbReference>
<accession>A0A0H5BCE9</accession>
<dbReference type="RefSeq" id="WP_055038854.1">
    <property type="nucleotide sequence ID" value="NZ_AP014854.2"/>
</dbReference>
<reference evidence="9" key="2">
    <citation type="submission" date="2015-11" db="EMBL/GenBank/DDBJ databases">
        <authorList>
            <person name="Zhang Y."/>
            <person name="Guo Z."/>
        </authorList>
    </citation>
    <scope>NUCLEOTIDE SEQUENCE</scope>
    <source>
        <strain evidence="9">1</strain>
    </source>
</reference>
<keyword evidence="4 6" id="KW-0443">Lipid metabolism</keyword>
<dbReference type="Gene3D" id="1.20.1180.10">
    <property type="entry name" value="Udp N-acetylglucosamine O-acyltransferase, C-terminal domain"/>
    <property type="match status" value="1"/>
</dbReference>
<dbReference type="CDD" id="cd03351">
    <property type="entry name" value="LbH_UDP-GlcNAc_AT"/>
    <property type="match status" value="1"/>
</dbReference>
<dbReference type="InterPro" id="IPR001451">
    <property type="entry name" value="Hexapep"/>
</dbReference>
<evidence type="ECO:0000256" key="3">
    <source>
        <dbReference type="ARBA" id="ARBA00022679"/>
    </source>
</evidence>
<reference evidence="8" key="1">
    <citation type="journal article" date="2015" name="Genome Announc.">
        <title>Complete Genome Sequence of the Bacteriochlorophyll b-Producing Photosynthetic Bacterium Blastochloris viridis.</title>
        <authorList>
            <person name="Tsukatani Y."/>
            <person name="Hirose Y."/>
            <person name="Harada J."/>
            <person name="Misawa N."/>
            <person name="Mori K."/>
            <person name="Inoue K."/>
            <person name="Tamiaki H."/>
        </authorList>
    </citation>
    <scope>NUCLEOTIDE SEQUENCE [LARGE SCALE GENOMIC DNA]</scope>
    <source>
        <strain evidence="8">DSM 133</strain>
    </source>
</reference>
<evidence type="ECO:0000256" key="4">
    <source>
        <dbReference type="ARBA" id="ARBA00023098"/>
    </source>
</evidence>
<dbReference type="AlphaFoldDB" id="A0A0H5BCE9"/>
<organism evidence="9 10">
    <name type="scientific">Blastochloris viridis</name>
    <name type="common">Rhodopseudomonas viridis</name>
    <dbReference type="NCBI Taxonomy" id="1079"/>
    <lineage>
        <taxon>Bacteria</taxon>
        <taxon>Pseudomonadati</taxon>
        <taxon>Pseudomonadota</taxon>
        <taxon>Alphaproteobacteria</taxon>
        <taxon>Hyphomicrobiales</taxon>
        <taxon>Blastochloridaceae</taxon>
        <taxon>Blastochloris</taxon>
    </lineage>
</organism>
<dbReference type="KEGG" id="bvr:BVIR_2426"/>
<evidence type="ECO:0000313" key="10">
    <source>
        <dbReference type="Proteomes" id="UP000065734"/>
    </source>
</evidence>
<dbReference type="PATRIC" id="fig|1079.6.peg.2535"/>
<dbReference type="Pfam" id="PF00132">
    <property type="entry name" value="Hexapep"/>
    <property type="match status" value="1"/>
</dbReference>
<keyword evidence="10" id="KW-1185">Reference proteome</keyword>
<dbReference type="EMBL" id="AP014854">
    <property type="protein sequence ID" value="BAR99875.1"/>
    <property type="molecule type" value="Genomic_DNA"/>
</dbReference>
<comment type="subunit">
    <text evidence="6">Homotrimer.</text>
</comment>
<dbReference type="EMBL" id="LN907867">
    <property type="protein sequence ID" value="CUU42857.1"/>
    <property type="molecule type" value="Genomic_DNA"/>
</dbReference>
<dbReference type="Gene3D" id="2.160.10.10">
    <property type="entry name" value="Hexapeptide repeat proteins"/>
    <property type="match status" value="1"/>
</dbReference>
<dbReference type="InterPro" id="IPR037157">
    <property type="entry name" value="Acetyltransf_C_sf"/>
</dbReference>
<sequence length="266" mass="27795">MARIDPTSRVDDGAKLGADVVVGPFCIVGPEVELGDGVELISHAVVIGASRIGARTKIHPFAVIGGLPQAVRHGGGDSRVEVGADCIIRETVTINAGTDFGGGVTTVGDRCFMMAGSHAAHDCHVGDDVIFANNATLGGHCMVGDKSFLGGQCGVHQFVRIGEQSIIGGMTGVEHDVIPFGSVVGSRGQLGGLNLVGLKRRGFSREAIHALRHAYRMLFFGAGTLAERVEQVAAAFEGDGNVGKIVDFLRAGTKRRITMPRELDEV</sequence>
<comment type="catalytic activity">
    <reaction evidence="6">
        <text>a (3R)-hydroxyacyl-[ACP] + UDP-N-acetyl-alpha-D-glucosamine = a UDP-3-O-[(3R)-3-hydroxyacyl]-N-acetyl-alpha-D-glucosamine + holo-[ACP]</text>
        <dbReference type="Rhea" id="RHEA:67812"/>
        <dbReference type="Rhea" id="RHEA-COMP:9685"/>
        <dbReference type="Rhea" id="RHEA-COMP:9945"/>
        <dbReference type="ChEBI" id="CHEBI:57705"/>
        <dbReference type="ChEBI" id="CHEBI:64479"/>
        <dbReference type="ChEBI" id="CHEBI:78827"/>
        <dbReference type="ChEBI" id="CHEBI:173225"/>
        <dbReference type="EC" id="2.3.1.129"/>
    </reaction>
</comment>